<dbReference type="Pfam" id="PF14833">
    <property type="entry name" value="NAD_binding_11"/>
    <property type="match status" value="1"/>
</dbReference>
<dbReference type="GO" id="GO:0051287">
    <property type="term" value="F:NAD binding"/>
    <property type="evidence" value="ECO:0007669"/>
    <property type="project" value="InterPro"/>
</dbReference>
<dbReference type="EMBL" id="VSSQ01064752">
    <property type="protein sequence ID" value="MPN17584.1"/>
    <property type="molecule type" value="Genomic_DNA"/>
</dbReference>
<evidence type="ECO:0000259" key="1">
    <source>
        <dbReference type="Pfam" id="PF14833"/>
    </source>
</evidence>
<proteinExistence type="predicted"/>
<gene>
    <name evidence="2" type="primary">glxR_16</name>
    <name evidence="2" type="ORF">SDC9_164939</name>
</gene>
<sequence length="141" mass="15461">MPLFEAMGKNIIYCGNSGMGQHTKMANQIAIAGAVTGVAEAIIYAEKMGLDQNTMLNAISAGAAGSWQMTNNGPKMINHDTTPGFFIKHFVKDMNIALDCATKNNLELPVLKLVQSMYQDMIDHGEEDLGTQAIYEYYLHK</sequence>
<organism evidence="2">
    <name type="scientific">bioreactor metagenome</name>
    <dbReference type="NCBI Taxonomy" id="1076179"/>
    <lineage>
        <taxon>unclassified sequences</taxon>
        <taxon>metagenomes</taxon>
        <taxon>ecological metagenomes</taxon>
    </lineage>
</organism>
<dbReference type="AlphaFoldDB" id="A0A645G0E9"/>
<dbReference type="Gene3D" id="1.10.1040.10">
    <property type="entry name" value="N-(1-d-carboxylethyl)-l-norvaline Dehydrogenase, domain 2"/>
    <property type="match status" value="1"/>
</dbReference>
<dbReference type="InterPro" id="IPR008927">
    <property type="entry name" value="6-PGluconate_DH-like_C_sf"/>
</dbReference>
<accession>A0A645G0E9</accession>
<dbReference type="PANTHER" id="PTHR43060">
    <property type="entry name" value="3-HYDROXYISOBUTYRATE DEHYDROGENASE-LIKE 1, MITOCHONDRIAL-RELATED"/>
    <property type="match status" value="1"/>
</dbReference>
<dbReference type="EC" id="1.1.1.60" evidence="2"/>
<dbReference type="SUPFAM" id="SSF48179">
    <property type="entry name" value="6-phosphogluconate dehydrogenase C-terminal domain-like"/>
    <property type="match status" value="1"/>
</dbReference>
<evidence type="ECO:0000313" key="2">
    <source>
        <dbReference type="EMBL" id="MPN17584.1"/>
    </source>
</evidence>
<dbReference type="PANTHER" id="PTHR43060:SF15">
    <property type="entry name" value="3-HYDROXYISOBUTYRATE DEHYDROGENASE-LIKE 1, MITOCHONDRIAL-RELATED"/>
    <property type="match status" value="1"/>
</dbReference>
<comment type="caution">
    <text evidence="2">The sequence shown here is derived from an EMBL/GenBank/DDBJ whole genome shotgun (WGS) entry which is preliminary data.</text>
</comment>
<dbReference type="InterPro" id="IPR013328">
    <property type="entry name" value="6PGD_dom2"/>
</dbReference>
<name>A0A645G0E9_9ZZZZ</name>
<keyword evidence="2" id="KW-0560">Oxidoreductase</keyword>
<dbReference type="InterPro" id="IPR029154">
    <property type="entry name" value="HIBADH-like_NADP-bd"/>
</dbReference>
<feature type="domain" description="3-hydroxyisobutyrate dehydrogenase-like NAD-binding" evidence="1">
    <location>
        <begin position="18"/>
        <end position="138"/>
    </location>
</feature>
<protein>
    <submittedName>
        <fullName evidence="2">2-hydroxy-3-oxopropionate reductase</fullName>
        <ecNumber evidence="2">1.1.1.60</ecNumber>
    </submittedName>
</protein>
<dbReference type="GO" id="GO:0008679">
    <property type="term" value="F:2-hydroxy-3-oxopropionate reductase activity"/>
    <property type="evidence" value="ECO:0007669"/>
    <property type="project" value="UniProtKB-EC"/>
</dbReference>
<reference evidence="2" key="1">
    <citation type="submission" date="2019-08" db="EMBL/GenBank/DDBJ databases">
        <authorList>
            <person name="Kucharzyk K."/>
            <person name="Murdoch R.W."/>
            <person name="Higgins S."/>
            <person name="Loffler F."/>
        </authorList>
    </citation>
    <scope>NUCLEOTIDE SEQUENCE</scope>
</reference>